<dbReference type="InParanoid" id="A9UTB9"/>
<keyword evidence="10 13" id="KW-0234">DNA repair</keyword>
<dbReference type="Pfam" id="PF21315">
    <property type="entry name" value="FAN1_HTH"/>
    <property type="match status" value="1"/>
</dbReference>
<evidence type="ECO:0000256" key="10">
    <source>
        <dbReference type="ARBA" id="ARBA00023204"/>
    </source>
</evidence>
<keyword evidence="7 13" id="KW-0378">Hydrolase</keyword>
<evidence type="ECO:0000256" key="4">
    <source>
        <dbReference type="ARBA" id="ARBA00022723"/>
    </source>
</evidence>
<keyword evidence="9 13" id="KW-0460">Magnesium</keyword>
<accession>A9UTB9</accession>
<organism evidence="16 17">
    <name type="scientific">Monosiga brevicollis</name>
    <name type="common">Choanoflagellate</name>
    <dbReference type="NCBI Taxonomy" id="81824"/>
    <lineage>
        <taxon>Eukaryota</taxon>
        <taxon>Choanoflagellata</taxon>
        <taxon>Craspedida</taxon>
        <taxon>Salpingoecidae</taxon>
        <taxon>Monosiga</taxon>
    </lineage>
</organism>
<evidence type="ECO:0000256" key="14">
    <source>
        <dbReference type="SAM" id="MobiDB-lite"/>
    </source>
</evidence>
<keyword evidence="13" id="KW-0539">Nucleus</keyword>
<dbReference type="EMBL" id="CH991545">
    <property type="protein sequence ID" value="EDQ91465.1"/>
    <property type="molecule type" value="Genomic_DNA"/>
</dbReference>
<feature type="compositionally biased region" description="Low complexity" evidence="14">
    <location>
        <begin position="58"/>
        <end position="77"/>
    </location>
</feature>
<evidence type="ECO:0000313" key="17">
    <source>
        <dbReference type="Proteomes" id="UP000001357"/>
    </source>
</evidence>
<dbReference type="CDD" id="cd22326">
    <property type="entry name" value="FAN1-like"/>
    <property type="match status" value="1"/>
</dbReference>
<dbReference type="InterPro" id="IPR011856">
    <property type="entry name" value="tRNA_endonuc-like_dom_sf"/>
</dbReference>
<keyword evidence="6 12" id="KW-0863">Zinc-finger</keyword>
<dbReference type="Gene3D" id="3.40.1350.10">
    <property type="match status" value="1"/>
</dbReference>
<evidence type="ECO:0000256" key="11">
    <source>
        <dbReference type="ARBA" id="ARBA00023211"/>
    </source>
</evidence>
<dbReference type="GO" id="GO:0008270">
    <property type="term" value="F:zinc ion binding"/>
    <property type="evidence" value="ECO:0007669"/>
    <property type="project" value="UniProtKB-KW"/>
</dbReference>
<dbReference type="RefSeq" id="XP_001743887.1">
    <property type="nucleotide sequence ID" value="XM_001743835.1"/>
</dbReference>
<evidence type="ECO:0000256" key="9">
    <source>
        <dbReference type="ARBA" id="ARBA00022842"/>
    </source>
</evidence>
<evidence type="ECO:0000256" key="1">
    <source>
        <dbReference type="ARBA" id="ARBA00000983"/>
    </source>
</evidence>
<dbReference type="GO" id="GO:0036297">
    <property type="term" value="P:interstrand cross-link repair"/>
    <property type="evidence" value="ECO:0000318"/>
    <property type="project" value="GO_Central"/>
</dbReference>
<keyword evidence="3 13" id="KW-0540">Nuclease</keyword>
<dbReference type="InterPro" id="IPR049132">
    <property type="entry name" value="FAN1-like_euk"/>
</dbReference>
<evidence type="ECO:0000256" key="12">
    <source>
        <dbReference type="PROSITE-ProRule" id="PRU00047"/>
    </source>
</evidence>
<dbReference type="SMART" id="SM00734">
    <property type="entry name" value="ZnF_Rad18"/>
    <property type="match status" value="1"/>
</dbReference>
<comment type="function">
    <text evidence="13">Nuclease required for the repair of DNA interstrand cross-links (ICL). Acts as a 5'-3' exonuclease that anchors at a cut end of DNA and cleaves DNA successively at every third nucleotide, allowing to excise an ICL from one strand through flanking incisions.</text>
</comment>
<dbReference type="GO" id="GO:0008409">
    <property type="term" value="F:5'-3' exonuclease activity"/>
    <property type="evidence" value="ECO:0000318"/>
    <property type="project" value="GO_Central"/>
</dbReference>
<evidence type="ECO:0000256" key="5">
    <source>
        <dbReference type="ARBA" id="ARBA00022763"/>
    </source>
</evidence>
<dbReference type="AlphaFoldDB" id="A9UTB9"/>
<keyword evidence="4 13" id="KW-0479">Metal-binding</keyword>
<evidence type="ECO:0000256" key="6">
    <source>
        <dbReference type="ARBA" id="ARBA00022771"/>
    </source>
</evidence>
<dbReference type="InterPro" id="IPR006642">
    <property type="entry name" value="Rad18_UBZ4"/>
</dbReference>
<comment type="subcellular location">
    <subcellularLocation>
        <location evidence="13">Nucleus</location>
    </subcellularLocation>
</comment>
<evidence type="ECO:0000256" key="2">
    <source>
        <dbReference type="ARBA" id="ARBA00005533"/>
    </source>
</evidence>
<keyword evidence="17" id="KW-1185">Reference proteome</keyword>
<evidence type="ECO:0000256" key="13">
    <source>
        <dbReference type="RuleBase" id="RU365033"/>
    </source>
</evidence>
<evidence type="ECO:0000256" key="3">
    <source>
        <dbReference type="ARBA" id="ARBA00022722"/>
    </source>
</evidence>
<reference evidence="16 17" key="1">
    <citation type="journal article" date="2008" name="Nature">
        <title>The genome of the choanoflagellate Monosiga brevicollis and the origin of metazoans.</title>
        <authorList>
            <consortium name="JGI Sequencing"/>
            <person name="King N."/>
            <person name="Westbrook M.J."/>
            <person name="Young S.L."/>
            <person name="Kuo A."/>
            <person name="Abedin M."/>
            <person name="Chapman J."/>
            <person name="Fairclough S."/>
            <person name="Hellsten U."/>
            <person name="Isogai Y."/>
            <person name="Letunic I."/>
            <person name="Marr M."/>
            <person name="Pincus D."/>
            <person name="Putnam N."/>
            <person name="Rokas A."/>
            <person name="Wright K.J."/>
            <person name="Zuzow R."/>
            <person name="Dirks W."/>
            <person name="Good M."/>
            <person name="Goodstein D."/>
            <person name="Lemons D."/>
            <person name="Li W."/>
            <person name="Lyons J.B."/>
            <person name="Morris A."/>
            <person name="Nichols S."/>
            <person name="Richter D.J."/>
            <person name="Salamov A."/>
            <person name="Bork P."/>
            <person name="Lim W.A."/>
            <person name="Manning G."/>
            <person name="Miller W.T."/>
            <person name="McGinnis W."/>
            <person name="Shapiro H."/>
            <person name="Tjian R."/>
            <person name="Grigoriev I.V."/>
            <person name="Rokhsar D."/>
        </authorList>
    </citation>
    <scope>NUCLEOTIDE SEQUENCE [LARGE SCALE GENOMIC DNA]</scope>
    <source>
        <strain evidence="17">MX1 / ATCC 50154</strain>
    </source>
</reference>
<proteinExistence type="inferred from homology"/>
<dbReference type="STRING" id="81824.A9UTB9"/>
<evidence type="ECO:0000259" key="15">
    <source>
        <dbReference type="PROSITE" id="PS50158"/>
    </source>
</evidence>
<keyword evidence="11 13" id="KW-0464">Manganese</keyword>
<feature type="compositionally biased region" description="Polar residues" evidence="14">
    <location>
        <begin position="109"/>
        <end position="132"/>
    </location>
</feature>
<feature type="compositionally biased region" description="Polar residues" evidence="14">
    <location>
        <begin position="240"/>
        <end position="249"/>
    </location>
</feature>
<gene>
    <name evidence="16" type="ORF">MONBRDRAFT_31463</name>
</gene>
<name>A9UTB9_MONBE</name>
<dbReference type="GO" id="GO:0005634">
    <property type="term" value="C:nucleus"/>
    <property type="evidence" value="ECO:0000318"/>
    <property type="project" value="GO_Central"/>
</dbReference>
<dbReference type="SMART" id="SM00990">
    <property type="entry name" value="VRR_NUC"/>
    <property type="match status" value="1"/>
</dbReference>
<dbReference type="SMART" id="SM00343">
    <property type="entry name" value="ZnF_C2HC"/>
    <property type="match status" value="1"/>
</dbReference>
<evidence type="ECO:0000256" key="7">
    <source>
        <dbReference type="ARBA" id="ARBA00022801"/>
    </source>
</evidence>
<comment type="similarity">
    <text evidence="2 13">Belongs to the FAN1 family.</text>
</comment>
<comment type="catalytic activity">
    <reaction evidence="1 13">
        <text>Hydrolytically removes 5'-nucleotides successively from the 3'-hydroxy termini of 3'-hydroxy-terminated oligonucleotides.</text>
        <dbReference type="EC" id="3.1.4.1"/>
    </reaction>
</comment>
<feature type="region of interest" description="Disordered" evidence="14">
    <location>
        <begin position="233"/>
        <end position="254"/>
    </location>
</feature>
<evidence type="ECO:0000256" key="8">
    <source>
        <dbReference type="ARBA" id="ARBA00022833"/>
    </source>
</evidence>
<dbReference type="InterPro" id="IPR049125">
    <property type="entry name" value="FAN1-like_WH"/>
</dbReference>
<dbReference type="GO" id="GO:0004528">
    <property type="term" value="F:phosphodiesterase I activity"/>
    <property type="evidence" value="ECO:0007669"/>
    <property type="project" value="UniProtKB-EC"/>
</dbReference>
<dbReference type="Pfam" id="PF08774">
    <property type="entry name" value="VRR_NUC"/>
    <property type="match status" value="1"/>
</dbReference>
<keyword evidence="5 13" id="KW-0227">DNA damage</keyword>
<dbReference type="GO" id="GO:0070336">
    <property type="term" value="F:flap-structured DNA binding"/>
    <property type="evidence" value="ECO:0000318"/>
    <property type="project" value="GO_Central"/>
</dbReference>
<dbReference type="eggNOG" id="KOG2143">
    <property type="taxonomic scope" value="Eukaryota"/>
</dbReference>
<dbReference type="PANTHER" id="PTHR15749">
    <property type="entry name" value="FANCONI-ASSOCIATED NUCLEASE 1"/>
    <property type="match status" value="1"/>
</dbReference>
<feature type="region of interest" description="Disordered" evidence="14">
    <location>
        <begin position="1"/>
        <end position="135"/>
    </location>
</feature>
<sequence>MAQRPHGLKLSRGQRRAEPHGGVGGPPLTVRDQEPILIVDEDEDGGDDAGSAGGLGGSTAMARARAKRPAAMQAARRGPGVSEPPPQRSRSAPSSQSAHGSLPRPTPVQAATSLTHIPTPSSGTAATITTTPLRRRRASVAEMLRSKERPGRLPACPSCGVHMHLTALHRHLDACLSKHATPPRPATPPPSATPINWAPQTILYSPDTCARLTRQRPPLAACLTPQRLDFATEDREPATTPDSSASQEIRQPPASPSELAERASACFLCGEPTHFARVCPQGPYYVYYFCREVSAVLQHSYFCTLFTPAERAQLEAICALPRPELCLLVRLYNRSPRWFAATTLRYPEIAEDVQPILARLVQAGAMIDAQHLDDPQAALELLNAQQLIELRRRLHLDKVDLGTGRRDVMTNLLRAAAAQSTLAGPAGPALVLRRAKRLLGSCYALEPRVRQLLELCTILFHHKTHWSDAGPYVQMQADRGVCRYPAYIITTTKPAFASRSQLEDYGQALALERQLERTWERFDSAAVLQHLAPTVAALERCLATRLLSDEAAATVHTRFEPGCMHCIAQPASGIFSHLFMSGCLPALHGNSASVAAGKAASPAAMAIGPSRTVLSLLRRATRLCKHKEHESLHKHLSKLPDIALNLGETLVIHGQAMSDREVGRRMNFLYNHQACSVEDLVLLHAAERGWKGSHCEGRYLAMLFTLLLWDLLFSAQPDVFVTPYQIAPLDLHSDGFYARRATALRLRLSQLSYADLGHELTKAWNEHHGTTAVGVHWDLMSLSELVESARCIGNEVVCRMLDLLAQDYRHRTGGLPDLLLWRAEYDADGHLTSGQARFVEVKSPNDRLSDKQQIWLHVLQEVGAAAGVCHVKVTGAKAEQLAPPSSPSSS</sequence>
<evidence type="ECO:0000313" key="16">
    <source>
        <dbReference type="EMBL" id="EDQ91465.1"/>
    </source>
</evidence>
<dbReference type="Proteomes" id="UP000001357">
    <property type="component" value="Unassembled WGS sequence"/>
</dbReference>
<dbReference type="InterPro" id="IPR014883">
    <property type="entry name" value="VRR_NUC"/>
</dbReference>
<dbReference type="PROSITE" id="PS50158">
    <property type="entry name" value="ZF_CCHC"/>
    <property type="match status" value="1"/>
</dbReference>
<dbReference type="PANTHER" id="PTHR15749:SF4">
    <property type="entry name" value="FANCONI-ASSOCIATED NUCLEASE 1"/>
    <property type="match status" value="1"/>
</dbReference>
<protein>
    <recommendedName>
        <fullName evidence="13">Fanconi-associated nuclease</fullName>
        <ecNumber evidence="13">3.1.4.1</ecNumber>
    </recommendedName>
</protein>
<feature type="compositionally biased region" description="Basic residues" evidence="14">
    <location>
        <begin position="1"/>
        <end position="14"/>
    </location>
</feature>
<dbReference type="EC" id="3.1.4.1" evidence="13"/>
<dbReference type="GeneID" id="5888875"/>
<keyword evidence="8" id="KW-0862">Zinc</keyword>
<dbReference type="GO" id="GO:0017108">
    <property type="term" value="F:5'-flap endonuclease activity"/>
    <property type="evidence" value="ECO:0000318"/>
    <property type="project" value="GO_Central"/>
</dbReference>
<comment type="cofactor">
    <cofactor evidence="13">
        <name>Mg(2+)</name>
        <dbReference type="ChEBI" id="CHEBI:18420"/>
    </cofactor>
    <cofactor evidence="13">
        <name>Mn(2+)</name>
        <dbReference type="ChEBI" id="CHEBI:29035"/>
    </cofactor>
</comment>
<dbReference type="InterPro" id="IPR033315">
    <property type="entry name" value="Fan1-like"/>
</dbReference>
<dbReference type="KEGG" id="mbr:MONBRDRAFT_31463"/>
<dbReference type="InterPro" id="IPR001878">
    <property type="entry name" value="Znf_CCHC"/>
</dbReference>
<feature type="domain" description="CCHC-type" evidence="15">
    <location>
        <begin position="266"/>
        <end position="281"/>
    </location>
</feature>
<dbReference type="FunCoup" id="A9UTB9">
    <property type="interactions" value="1216"/>
</dbReference>
<feature type="compositionally biased region" description="Low complexity" evidence="14">
    <location>
        <begin position="88"/>
        <end position="98"/>
    </location>
</feature>